<organism evidence="9 10">
    <name type="scientific">Toxocara canis</name>
    <name type="common">Canine roundworm</name>
    <dbReference type="NCBI Taxonomy" id="6265"/>
    <lineage>
        <taxon>Eukaryota</taxon>
        <taxon>Metazoa</taxon>
        <taxon>Ecdysozoa</taxon>
        <taxon>Nematoda</taxon>
        <taxon>Chromadorea</taxon>
        <taxon>Rhabditida</taxon>
        <taxon>Spirurina</taxon>
        <taxon>Ascaridomorpha</taxon>
        <taxon>Ascaridoidea</taxon>
        <taxon>Toxocaridae</taxon>
        <taxon>Toxocara</taxon>
    </lineage>
</organism>
<evidence type="ECO:0000256" key="3">
    <source>
        <dbReference type="ARBA" id="ARBA00022737"/>
    </source>
</evidence>
<feature type="region of interest" description="Disordered" evidence="6">
    <location>
        <begin position="1748"/>
        <end position="1775"/>
    </location>
</feature>
<keyword evidence="9" id="KW-1185">Reference proteome</keyword>
<dbReference type="PANTHER" id="PTHR23301:SF0">
    <property type="entry name" value="CHITIN-BINDING TYPE-2 DOMAIN-CONTAINING PROTEIN-RELATED"/>
    <property type="match status" value="1"/>
</dbReference>
<dbReference type="Proteomes" id="UP000050794">
    <property type="component" value="Unassembled WGS sequence"/>
</dbReference>
<feature type="compositionally biased region" description="Acidic residues" evidence="6">
    <location>
        <begin position="371"/>
        <end position="410"/>
    </location>
</feature>
<feature type="compositionally biased region" description="Polar residues" evidence="6">
    <location>
        <begin position="2047"/>
        <end position="2061"/>
    </location>
</feature>
<dbReference type="EMBL" id="UYWY01020345">
    <property type="protein sequence ID" value="VDM41292.1"/>
    <property type="molecule type" value="Genomic_DNA"/>
</dbReference>
<sequence>MVNKTEAEGVVLITVESIPFVKNTTSDVNELEELCIGRQSGLYAKGCSGDVLWCTDGAATHLSCPPGYLYEQESRRCVPRESMAECPPDLVPLAIAQLVTTSKTPTQTITSGKTTEVNKQATVRPIEVTPPQKLNFPCASLSDGVHSKGCSKFFVVCIEHEMIVKQCPEALFYDSVSDSCLPKESVQLCANEETNEITGSVEAIATSSTDGSGVPRGPAPISDSFCENHEDGTYGERCSARFVLCLSHETLFFNCSDSFVFDPIASECVPLSPTQMAISPQSDIQTIEAGEKDIDHSKRKPKMTRRRRGEGEDEDERGRGGVFSNWGNVPECEAVESLPAMQMEGFKATGRSAIATAGTSTTDTVNKRFEEEETSEDEETAEDEEASEYEEMAEDEEASEGEGTSEEEKEVADFDAVAPEIMELDPSDENFGSSCVGMKDGPIALGCSSDFIVCDAGRAKLHRCPFGLKYDTNSHMCVRQLDVPACIEGAMDLSVFSDHKPMLGTVKIEQSKDEKASAVEANSGRQTDETLLEATGSVIIEAQTITSTEVSDNGQIVDDDTNETLGEGAAREPEMGERKAASQIGFSLTEQRPSLSSMEKNESVVSMAKSITVLSMESDVLTDAVAQASAMGDIIATTVAKESVEPSSDQSGGEGSEAKGFITTLAENDIAVPLTTDAMSVSTSEETIAALEMSTSKTFMDNFAAFSAEKLESATMLPPAISSSGFVPVEADGDKSAVELSIKQGASEALVEDSTMMSSLERDRKLQMAESNKITTYTEGVTVGPPEESPIVKWASGDSTSGYFIENSTNVGTVQKSIIAPLVSNSLAEFADGNTAVTSAAETAYDATSLTGSLSSEDLASKANNIASTEALEQTMNPSESFAASKIPTQSGTDTPTSESRFTVDAKIDKSGHVLHTDHVSAQTSADFAHTKSDGIPFGKQLEADVTTIRRVEGREESLLVENLAGSSTEGTLTMSRIEYITELLSTGSGSFENKWSTVAVSDLREDSPKRDDRTTVGGEESSSTRYEGSVTNTSVGNVSMEGASEFSPVKDVRTALSAREKDLGLLANEDDAVVPSVAVDGRYEPSKLETKKEIMFATESEGSTGIILEGETTASDMEIKMQSSSDAGTVTAVAMGSDESDGISTVSVGTTTVADVAFWSETENARSPSSVYGSETKFDEQAGITPFTVSGSDIPTAEWSERSSTLSSVEQASMTHVIKKLVKNATSASLAEDETTTFFEKNRTTRPSSEGSMLMSSTSTGNYGADAATTEKSVIGSSVVLSALTSEEASGTTSVVTGKSLTADGEIEAIVTPKTVTSENIDFSRKGESDTGQSKNEHGGDLTVTDRGMATDHFVGRTVTSEHVNEMTIAIPSRQSMTTLEPELGGTLASVTVAGQSKDVGLEGQESQLKDMATERSAESVSSLSFNADVHSSAPNVHNVHSSGVPESHASISGLSTELLNSPATYETSTEKTDTTVRHSAHPALTNFSCAGLPDGPYSLGCSAQLVICLNEMASVFHCADGLVYSVDSEQCADKSEVRACIGETDDVITEASKVHTVATTPDEALTPQYSYLTVVSDPSPTLQVTTHDKEISAKTNEIVNSSQLATITSPFTAMVSEKGNTTAEGEALSGTSGPSDSIVGATGMWESSYEQKPGAGAGPSIVTGHEATFATVTVTGSTTGWSYHQQVPETKTAQKGEDAMPMTAMAIDLEGTLHERVVGAENKHQSEIADYQRAYTPTVSSSTSAHEAVVSGSASAHEPVVTSSTSSNEPAVSGIASAHEPALSGSAIEHEPAVSSSTISHEPAVSSSTSAHEPALSGSAIEHEPAVSSSTISHEPALSGSAIAHEPAVSSSTIAREPAVIGSTTAREPVVTSSTRAHEPAVSGSTSSYEPALSGPAIAHEPAVSSTTEESLTQTSEGTLQPPIMVATDHDAIAESQHGTATNTEADMQQTFSCVGLADGPRAIGCSSSYVICLFGMTNWLHCEGDKKFNEETLQCMPAVNVTACAGYLHADKVSTTMVTTKANTMMEPAKQAIEDNRTSEPEISVTSSAPNVSSQTEGPTLESVISSSVEDISKLISALPPAVKHEDSPCSALPDGIYGVGCSRVILWFVRDCRETRKTQAVAAWPSLVYMGAPGLTNDVDFDGGKLRVSTLGRATQMIVEIFENFSGLFEQAVTFSMEDNRYQIDKNTAHCFLWFANAVERKWGRQETPTKSTKEDNVAALSLGIAVPVKPTTRLPISPEFSCEGQEGGFFVSGCSSIYASCKEQPYGLRFCPESLVFDERSNECRDKNVVDACREAILRESATEEPVRTSSTSSEATQRNEETTKWGTAAPTRKMTVTAPLRDSRSSCRGREDGYYDIGCSGRFFSCLGEKTTILQCDLGLKFDVISGECMPKRYVQACGGRSKVPPRSLPIDDMAESLIGPFGIGTSKHTGRSIFKRSISASETSGFGH</sequence>
<evidence type="ECO:0000256" key="5">
    <source>
        <dbReference type="ARBA" id="ARBA00023180"/>
    </source>
</evidence>
<keyword evidence="2" id="KW-0732">Signal</keyword>
<feature type="region of interest" description="Disordered" evidence="6">
    <location>
        <begin position="288"/>
        <end position="326"/>
    </location>
</feature>
<feature type="compositionally biased region" description="Basic and acidic residues" evidence="6">
    <location>
        <begin position="1323"/>
        <end position="1341"/>
    </location>
</feature>
<feature type="region of interest" description="Disordered" evidence="6">
    <location>
        <begin position="2308"/>
        <end position="2330"/>
    </location>
</feature>
<feature type="compositionally biased region" description="Basic and acidic residues" evidence="6">
    <location>
        <begin position="569"/>
        <end position="580"/>
    </location>
</feature>
<reference evidence="10" key="1">
    <citation type="submission" date="2016-06" db="UniProtKB">
        <authorList>
            <consortium name="WormBaseParasite"/>
        </authorList>
    </citation>
    <scope>IDENTIFICATION</scope>
</reference>
<dbReference type="GO" id="GO:0008061">
    <property type="term" value="F:chitin binding"/>
    <property type="evidence" value="ECO:0007669"/>
    <property type="project" value="UniProtKB-KW"/>
</dbReference>
<feature type="compositionally biased region" description="Low complexity" evidence="6">
    <location>
        <begin position="1249"/>
        <end position="1262"/>
    </location>
</feature>
<evidence type="ECO:0000313" key="8">
    <source>
        <dbReference type="EMBL" id="VDM41292.1"/>
    </source>
</evidence>
<feature type="compositionally biased region" description="Basic and acidic residues" evidence="6">
    <location>
        <begin position="1003"/>
        <end position="1015"/>
    </location>
</feature>
<feature type="region of interest" description="Disordered" evidence="6">
    <location>
        <begin position="2035"/>
        <end position="2061"/>
    </location>
</feature>
<name>A0A183UNA1_TOXCA</name>
<evidence type="ECO:0000313" key="9">
    <source>
        <dbReference type="Proteomes" id="UP000050794"/>
    </source>
</evidence>
<dbReference type="PANTHER" id="PTHR23301">
    <property type="entry name" value="CHITIN BINDING PERITROPHIN-A"/>
    <property type="match status" value="1"/>
</dbReference>
<feature type="domain" description="Chitin-binding type-2" evidence="7">
    <location>
        <begin position="1488"/>
        <end position="1544"/>
    </location>
</feature>
<feature type="compositionally biased region" description="Polar residues" evidence="6">
    <location>
        <begin position="584"/>
        <end position="598"/>
    </location>
</feature>
<keyword evidence="4" id="KW-1015">Disulfide bond</keyword>
<evidence type="ECO:0000256" key="2">
    <source>
        <dbReference type="ARBA" id="ARBA00022729"/>
    </source>
</evidence>
<feature type="region of interest" description="Disordered" evidence="6">
    <location>
        <begin position="1791"/>
        <end position="1923"/>
    </location>
</feature>
<dbReference type="GO" id="GO:0005576">
    <property type="term" value="C:extracellular region"/>
    <property type="evidence" value="ECO:0007669"/>
    <property type="project" value="InterPro"/>
</dbReference>
<evidence type="ECO:0000256" key="4">
    <source>
        <dbReference type="ARBA" id="ARBA00023157"/>
    </source>
</evidence>
<evidence type="ECO:0000256" key="1">
    <source>
        <dbReference type="ARBA" id="ARBA00022669"/>
    </source>
</evidence>
<evidence type="ECO:0000259" key="7">
    <source>
        <dbReference type="PROSITE" id="PS50940"/>
    </source>
</evidence>
<feature type="domain" description="Chitin-binding type-2" evidence="7">
    <location>
        <begin position="32"/>
        <end position="88"/>
    </location>
</feature>
<feature type="region of interest" description="Disordered" evidence="6">
    <location>
        <begin position="1321"/>
        <end position="1347"/>
    </location>
</feature>
<feature type="region of interest" description="Disordered" evidence="6">
    <location>
        <begin position="553"/>
        <end position="600"/>
    </location>
</feature>
<feature type="domain" description="Chitin-binding type-2" evidence="7">
    <location>
        <begin position="2350"/>
        <end position="2406"/>
    </location>
</feature>
<dbReference type="InterPro" id="IPR051940">
    <property type="entry name" value="Chitin_bind-dev_reg"/>
</dbReference>
<feature type="domain" description="Chitin-binding type-2" evidence="7">
    <location>
        <begin position="135"/>
        <end position="191"/>
    </location>
</feature>
<feature type="compositionally biased region" description="Polar residues" evidence="6">
    <location>
        <begin position="1021"/>
        <end position="1037"/>
    </location>
</feature>
<dbReference type="Pfam" id="PF01607">
    <property type="entry name" value="CBM_14"/>
    <property type="match status" value="7"/>
</dbReference>
<feature type="compositionally biased region" description="Polar residues" evidence="6">
    <location>
        <begin position="1763"/>
        <end position="1772"/>
    </location>
</feature>
<feature type="compositionally biased region" description="Basic residues" evidence="6">
    <location>
        <begin position="297"/>
        <end position="308"/>
    </location>
</feature>
<feature type="compositionally biased region" description="Polar residues" evidence="6">
    <location>
        <begin position="2313"/>
        <end position="2322"/>
    </location>
</feature>
<feature type="domain" description="Chitin-binding type-2" evidence="7">
    <location>
        <begin position="1953"/>
        <end position="2009"/>
    </location>
</feature>
<feature type="compositionally biased region" description="Polar residues" evidence="6">
    <location>
        <begin position="1796"/>
        <end position="1813"/>
    </location>
</feature>
<feature type="domain" description="Chitin-binding type-2" evidence="7">
    <location>
        <begin position="223"/>
        <end position="268"/>
    </location>
</feature>
<feature type="domain" description="Chitin-binding type-2" evidence="7">
    <location>
        <begin position="2244"/>
        <end position="2300"/>
    </location>
</feature>
<protein>
    <submittedName>
        <fullName evidence="10">Chondroitin proteoglycan 2</fullName>
    </submittedName>
</protein>
<feature type="region of interest" description="Disordered" evidence="6">
    <location>
        <begin position="1003"/>
        <end position="1037"/>
    </location>
</feature>
<dbReference type="SUPFAM" id="SSF57625">
    <property type="entry name" value="Invertebrate chitin-binding proteins"/>
    <property type="match status" value="8"/>
</dbReference>
<reference evidence="8 9" key="2">
    <citation type="submission" date="2018-11" db="EMBL/GenBank/DDBJ databases">
        <authorList>
            <consortium name="Pathogen Informatics"/>
        </authorList>
    </citation>
    <scope>NUCLEOTIDE SEQUENCE [LARGE SCALE GENOMIC DNA]</scope>
</reference>
<feature type="region of interest" description="Disordered" evidence="6">
    <location>
        <begin position="354"/>
        <end position="411"/>
    </location>
</feature>
<feature type="domain" description="Chitin-binding type-2" evidence="7">
    <location>
        <begin position="432"/>
        <end position="488"/>
    </location>
</feature>
<evidence type="ECO:0000313" key="10">
    <source>
        <dbReference type="WBParaSite" id="TCNE_0000997101-mRNA-1"/>
    </source>
</evidence>
<dbReference type="InterPro" id="IPR002557">
    <property type="entry name" value="Chitin-bd_dom"/>
</dbReference>
<dbReference type="InterPro" id="IPR036508">
    <property type="entry name" value="Chitin-bd_dom_sf"/>
</dbReference>
<evidence type="ECO:0000256" key="6">
    <source>
        <dbReference type="SAM" id="MobiDB-lite"/>
    </source>
</evidence>
<dbReference type="WBParaSite" id="TCNE_0000997101-mRNA-1">
    <property type="protein sequence ID" value="TCNE_0000997101-mRNA-1"/>
    <property type="gene ID" value="TCNE_0000997101"/>
</dbReference>
<feature type="compositionally biased region" description="Polar residues" evidence="6">
    <location>
        <begin position="1864"/>
        <end position="1877"/>
    </location>
</feature>
<dbReference type="SMART" id="SM00494">
    <property type="entry name" value="ChtBD2"/>
    <property type="match status" value="8"/>
</dbReference>
<keyword evidence="5" id="KW-0325">Glycoprotein</keyword>
<feature type="region of interest" description="Disordered" evidence="6">
    <location>
        <begin position="1243"/>
        <end position="1264"/>
    </location>
</feature>
<keyword evidence="1" id="KW-0147">Chitin-binding</keyword>
<accession>A0A183UNA1</accession>
<gene>
    <name evidence="8" type="ORF">TCNE_LOCUS9971</name>
</gene>
<dbReference type="PROSITE" id="PS50940">
    <property type="entry name" value="CHIT_BIND_II"/>
    <property type="match status" value="8"/>
</dbReference>
<proteinExistence type="predicted"/>
<feature type="compositionally biased region" description="Low complexity" evidence="6">
    <location>
        <begin position="1907"/>
        <end position="1919"/>
    </location>
</feature>
<keyword evidence="3" id="KW-0677">Repeat</keyword>
<feature type="region of interest" description="Disordered" evidence="6">
    <location>
        <begin position="873"/>
        <end position="899"/>
    </location>
</feature>